<gene>
    <name evidence="2" type="ORF">A4A49_54557</name>
</gene>
<evidence type="ECO:0000313" key="2">
    <source>
        <dbReference type="EMBL" id="OIT33807.1"/>
    </source>
</evidence>
<dbReference type="Proteomes" id="UP000187609">
    <property type="component" value="Unassembled WGS sequence"/>
</dbReference>
<proteinExistence type="predicted"/>
<keyword evidence="3" id="KW-1185">Reference proteome</keyword>
<evidence type="ECO:0000313" key="3">
    <source>
        <dbReference type="Proteomes" id="UP000187609"/>
    </source>
</evidence>
<evidence type="ECO:0000256" key="1">
    <source>
        <dbReference type="SAM" id="MobiDB-lite"/>
    </source>
</evidence>
<feature type="region of interest" description="Disordered" evidence="1">
    <location>
        <begin position="82"/>
        <end position="119"/>
    </location>
</feature>
<name>A0A314KXS7_NICAT</name>
<dbReference type="Gramene" id="OIT33807">
    <property type="protein sequence ID" value="OIT33807"/>
    <property type="gene ID" value="A4A49_54557"/>
</dbReference>
<comment type="caution">
    <text evidence="2">The sequence shown here is derived from an EMBL/GenBank/DDBJ whole genome shotgun (WGS) entry which is preliminary data.</text>
</comment>
<dbReference type="EMBL" id="MJEQ01000820">
    <property type="protein sequence ID" value="OIT33807.1"/>
    <property type="molecule type" value="Genomic_DNA"/>
</dbReference>
<reference evidence="2" key="1">
    <citation type="submission" date="2016-11" db="EMBL/GenBank/DDBJ databases">
        <title>The genome of Nicotiana attenuata.</title>
        <authorList>
            <person name="Xu S."/>
            <person name="Brockmoeller T."/>
            <person name="Gaquerel E."/>
            <person name="Navarro A."/>
            <person name="Kuhl H."/>
            <person name="Gase K."/>
            <person name="Ling Z."/>
            <person name="Zhou W."/>
            <person name="Kreitzer C."/>
            <person name="Stanke M."/>
            <person name="Tang H."/>
            <person name="Lyons E."/>
            <person name="Pandey P."/>
            <person name="Pandey S.P."/>
            <person name="Timmermann B."/>
            <person name="Baldwin I.T."/>
        </authorList>
    </citation>
    <scope>NUCLEOTIDE SEQUENCE [LARGE SCALE GENOMIC DNA]</scope>
    <source>
        <strain evidence="2">UT</strain>
    </source>
</reference>
<organism evidence="2 3">
    <name type="scientific">Nicotiana attenuata</name>
    <name type="common">Coyote tobacco</name>
    <dbReference type="NCBI Taxonomy" id="49451"/>
    <lineage>
        <taxon>Eukaryota</taxon>
        <taxon>Viridiplantae</taxon>
        <taxon>Streptophyta</taxon>
        <taxon>Embryophyta</taxon>
        <taxon>Tracheophyta</taxon>
        <taxon>Spermatophyta</taxon>
        <taxon>Magnoliopsida</taxon>
        <taxon>eudicotyledons</taxon>
        <taxon>Gunneridae</taxon>
        <taxon>Pentapetalae</taxon>
        <taxon>asterids</taxon>
        <taxon>lamiids</taxon>
        <taxon>Solanales</taxon>
        <taxon>Solanaceae</taxon>
        <taxon>Nicotianoideae</taxon>
        <taxon>Nicotianeae</taxon>
        <taxon>Nicotiana</taxon>
    </lineage>
</organism>
<dbReference type="AlphaFoldDB" id="A0A314KXS7"/>
<protein>
    <submittedName>
        <fullName evidence="2">Uncharacterized protein</fullName>
    </submittedName>
</protein>
<accession>A0A314KXS7</accession>
<sequence>MQEQEDAELATDVAKPVFLDVNMDRDKNQDKLIESREGKFSEIQDQVQKLMEGLTSMNVRNAQIGKKILEIKEAIGIIRQQDRRTTTSFEGESASLAHMGQSKDVQTKSAPTGNSSFTRYSQLDFPRFSEYDLES</sequence>
<feature type="compositionally biased region" description="Polar residues" evidence="1">
    <location>
        <begin position="103"/>
        <end position="119"/>
    </location>
</feature>